<evidence type="ECO:0008006" key="5">
    <source>
        <dbReference type="Google" id="ProtNLM"/>
    </source>
</evidence>
<evidence type="ECO:0000256" key="1">
    <source>
        <dbReference type="SAM" id="MobiDB-lite"/>
    </source>
</evidence>
<feature type="compositionally biased region" description="Low complexity" evidence="1">
    <location>
        <begin position="891"/>
        <end position="900"/>
    </location>
</feature>
<proteinExistence type="predicted"/>
<reference evidence="3 4" key="1">
    <citation type="submission" date="2019-11" db="EMBL/GenBank/DDBJ databases">
        <title>Complete genome sequence of Corynebacterium kalinowskii 1959, a novel Corynebacterium species isolated from soil of a small paddock in Vilsendorf, Germany.</title>
        <authorList>
            <person name="Schaffert L."/>
            <person name="Ruwe M."/>
            <person name="Milse J."/>
            <person name="Hanuschka K."/>
            <person name="Ortseifen V."/>
            <person name="Droste J."/>
            <person name="Brandt D."/>
            <person name="Schlueter L."/>
            <person name="Kutter Y."/>
            <person name="Vinke S."/>
            <person name="Viehoefer P."/>
            <person name="Jacob L."/>
            <person name="Luebke N.-C."/>
            <person name="Schulte-Berndt E."/>
            <person name="Hain C."/>
            <person name="Linder M."/>
            <person name="Schmidt P."/>
            <person name="Wollenschlaeger L."/>
            <person name="Luttermann T."/>
            <person name="Thieme E."/>
            <person name="Hassa J."/>
            <person name="Haak M."/>
            <person name="Wittchen M."/>
            <person name="Mentz A."/>
            <person name="Persicke M."/>
            <person name="Busche T."/>
            <person name="Ruckert C."/>
        </authorList>
    </citation>
    <scope>NUCLEOTIDE SEQUENCE [LARGE SCALE GENOMIC DNA]</scope>
    <source>
        <strain evidence="3 4">2039</strain>
    </source>
</reference>
<keyword evidence="2" id="KW-1133">Transmembrane helix</keyword>
<evidence type="ECO:0000313" key="3">
    <source>
        <dbReference type="EMBL" id="QGU08699.1"/>
    </source>
</evidence>
<protein>
    <recommendedName>
        <fullName evidence="5">Secreted protein</fullName>
    </recommendedName>
</protein>
<dbReference type="RefSeq" id="WP_156232406.1">
    <property type="nucleotide sequence ID" value="NZ_CP046455.1"/>
</dbReference>
<evidence type="ECO:0000256" key="2">
    <source>
        <dbReference type="SAM" id="Phobius"/>
    </source>
</evidence>
<feature type="region of interest" description="Disordered" evidence="1">
    <location>
        <begin position="458"/>
        <end position="490"/>
    </location>
</feature>
<dbReference type="Proteomes" id="UP000424462">
    <property type="component" value="Chromosome"/>
</dbReference>
<dbReference type="EMBL" id="CP046455">
    <property type="protein sequence ID" value="QGU08699.1"/>
    <property type="molecule type" value="Genomic_DNA"/>
</dbReference>
<feature type="compositionally biased region" description="Basic residues" evidence="1">
    <location>
        <begin position="901"/>
        <end position="912"/>
    </location>
</feature>
<name>A0A6B8W0F1_9CORY</name>
<dbReference type="AlphaFoldDB" id="A0A6B8W0F1"/>
<sequence length="928" mass="97540" precursor="true">MSFQAHSGTSWIRTGSFGAVALLSGALFLLPTHPAGAMPLPLNPSDPAVAEQWINPLLRPGESDEEISIQLLSAQPAVLTPGEELELTFALSNHSGELVEKLVLQPQRADPSYTTASARQVIGYESTAYPYYGAPTELGSLATGETREVSLRIPTDPGAPGTLSITEPGVYPLLFGLRSQREGVVGEEFSTERFLLSVPEPAGESPADGTLIDAVDPAPAATPGVSLLYPLAARTDILPGETGDAPDATPLILGSEDLAGELAPGGRLRLLLGEYREAISGPGGQALQDASCIGVDPALLDTVDRMSRGYLVDDARPVEIEAGQRLRDSWTEEMDRDPATQGVGQADAATWLAELRELAAQSCVLALPWGGADLDAVNSTANEWLMREALERGPYLIRRILGVIPMTNVVVPGSGYVGVATAPALGWADLATNEAAGLSADPERTDAHAGLQEAWEDSASDLASEGEAGGGSLEATLDDTSLPDDAATPLPEVPATTVNVLVSENTVWQSTRVDRFSALAPGIRSVSYQGSLAATLAATGILPGTAGYSNPATRFDFRIDSPAARDLNAAAGIRLATAELKSAATLDEAGELSAAPLFVMPPAQLSAGTAATVVDTLTQLLEEQELSPLGVAEYLTPDAAQQERLDGAAPVDERDATAFGAPYEDPTIFSDGEVLRASQQANYTDDLTRIMSNDPAISLTRYEYTAPLRRDLLLALSGAGRRSYAGFWESVQASDQRLNGNRTVLQALRSSVSLIPPGNVYTRASESSPLLIVAQNRLPLPAQAKISYRGPEGVGLNVPTEIRIPAQGSISLQMTADLPGDQERTDLVLWLSTSDGAAISDPVEISVQTRSWTVGTSGAAVLLVLALALALIFRVGRQRRAKASRRPEPEPAATPATTTRRPARRASPRRGSGHADENSGSPRPPGRS</sequence>
<accession>A0A6B8W0F1</accession>
<gene>
    <name evidence="3" type="ORF">COCCU_14045</name>
</gene>
<keyword evidence="2" id="KW-0472">Membrane</keyword>
<evidence type="ECO:0000313" key="4">
    <source>
        <dbReference type="Proteomes" id="UP000424462"/>
    </source>
</evidence>
<dbReference type="KEGG" id="cok:COCCU_14045"/>
<keyword evidence="4" id="KW-1185">Reference proteome</keyword>
<feature type="transmembrane region" description="Helical" evidence="2">
    <location>
        <begin position="852"/>
        <end position="876"/>
    </location>
</feature>
<feature type="region of interest" description="Disordered" evidence="1">
    <location>
        <begin position="879"/>
        <end position="928"/>
    </location>
</feature>
<organism evidence="3 4">
    <name type="scientific">Corynebacterium occultum</name>
    <dbReference type="NCBI Taxonomy" id="2675219"/>
    <lineage>
        <taxon>Bacteria</taxon>
        <taxon>Bacillati</taxon>
        <taxon>Actinomycetota</taxon>
        <taxon>Actinomycetes</taxon>
        <taxon>Mycobacteriales</taxon>
        <taxon>Corynebacteriaceae</taxon>
        <taxon>Corynebacterium</taxon>
    </lineage>
</organism>
<keyword evidence="2" id="KW-0812">Transmembrane</keyword>